<dbReference type="PATRIC" id="fig|1076.23.peg.1277"/>
<evidence type="ECO:0000259" key="13">
    <source>
        <dbReference type="PROSITE" id="PS51866"/>
    </source>
</evidence>
<dbReference type="Gene3D" id="3.40.50.300">
    <property type="entry name" value="P-loop containing nucleotide triphosphate hydrolases"/>
    <property type="match status" value="1"/>
</dbReference>
<keyword evidence="8" id="KW-1278">Translocase</keyword>
<dbReference type="GO" id="GO:0005524">
    <property type="term" value="F:ATP binding"/>
    <property type="evidence" value="ECO:0007669"/>
    <property type="project" value="UniProtKB-KW"/>
</dbReference>
<dbReference type="InterPro" id="IPR027417">
    <property type="entry name" value="P-loop_NTPase"/>
</dbReference>
<dbReference type="InterPro" id="IPR050334">
    <property type="entry name" value="Molybdenum_import_ModC"/>
</dbReference>
<evidence type="ECO:0000313" key="14">
    <source>
        <dbReference type="EMBL" id="KIZ44563.1"/>
    </source>
</evidence>
<protein>
    <submittedName>
        <fullName evidence="14">Molybdenum ABC transporter ATP-binding protein</fullName>
    </submittedName>
</protein>
<keyword evidence="3" id="KW-1003">Cell membrane</keyword>
<dbReference type="SMART" id="SM00382">
    <property type="entry name" value="AAA"/>
    <property type="match status" value="1"/>
</dbReference>
<evidence type="ECO:0000256" key="9">
    <source>
        <dbReference type="ARBA" id="ARBA00023136"/>
    </source>
</evidence>
<dbReference type="Proteomes" id="UP000032515">
    <property type="component" value="Unassembled WGS sequence"/>
</dbReference>
<reference evidence="14 15" key="1">
    <citation type="submission" date="2014-11" db="EMBL/GenBank/DDBJ databases">
        <title>Genomics and ecophysiology of heterotrophic nitrogen fixing bacteria isolated from estuarine surface water.</title>
        <authorList>
            <person name="Bentzon-Tilia M."/>
            <person name="Severin I."/>
            <person name="Hansen L.H."/>
            <person name="Riemann L."/>
        </authorList>
    </citation>
    <scope>NUCLEOTIDE SEQUENCE [LARGE SCALE GENOMIC DNA]</scope>
    <source>
        <strain evidence="14 15">BAL398</strain>
    </source>
</reference>
<dbReference type="Pfam" id="PF03459">
    <property type="entry name" value="TOBE"/>
    <property type="match status" value="1"/>
</dbReference>
<dbReference type="InterPro" id="IPR003593">
    <property type="entry name" value="AAA+_ATPase"/>
</dbReference>
<dbReference type="InterPro" id="IPR003439">
    <property type="entry name" value="ABC_transporter-like_ATP-bd"/>
</dbReference>
<feature type="domain" description="ABC transporter" evidence="12">
    <location>
        <begin position="4"/>
        <end position="239"/>
    </location>
</feature>
<keyword evidence="4 11" id="KW-0500">Molybdenum</keyword>
<sequence>MRAIAPRQIRAQFRGQLGGFQLDAAFSVPATGITGLFGPSGCGKSSVLRCLAGLQHLPGSFCEVDGEIWQDDETFRRPFERPIGYVFQEASLFAHLSVRANLLYGAPRGAQAAPGAISFDEVMELLGLERLLPRSPQNLSGGERQRVAIGRALLSQPKLLLMDEPLSALDRLTKDEILPFLERLHERLALPVIYVSHDIAEIERLADHLILMQAGRVLASGPLHDLQSDPSLPLASARDAAVNFDATVESHDSVYGLLTLRIDGGHLLVPAPALPIGDRRRVRIAAGEVSLVRQPPYRTSILNALPARIVAHSPIGPSEILVVLALGPQGEGAKLLARVTRRSWDHLELGEGVDVYAQVKGVALAPERGAAGDRDPAMR</sequence>
<evidence type="ECO:0000256" key="1">
    <source>
        <dbReference type="ARBA" id="ARBA00005417"/>
    </source>
</evidence>
<dbReference type="OrthoDB" id="8134152at2"/>
<dbReference type="Gene3D" id="2.40.50.100">
    <property type="match status" value="1"/>
</dbReference>
<dbReference type="InterPro" id="IPR004606">
    <property type="entry name" value="Mop_domain"/>
</dbReference>
<feature type="domain" description="Mop" evidence="13">
    <location>
        <begin position="298"/>
        <end position="368"/>
    </location>
</feature>
<evidence type="ECO:0000256" key="4">
    <source>
        <dbReference type="ARBA" id="ARBA00022505"/>
    </source>
</evidence>
<evidence type="ECO:0000256" key="5">
    <source>
        <dbReference type="ARBA" id="ARBA00022519"/>
    </source>
</evidence>
<evidence type="ECO:0000256" key="3">
    <source>
        <dbReference type="ARBA" id="ARBA00022475"/>
    </source>
</evidence>
<comment type="function">
    <text evidence="10">Involved in beta-(1--&gt;2)glucan export. Transmembrane domains (TMD) form a pore in the inner membrane and the ATP-binding domain (NBD) is responsible for energy generation.</text>
</comment>
<keyword evidence="6" id="KW-0547">Nucleotide-binding</keyword>
<comment type="similarity">
    <text evidence="1">Belongs to the ABC transporter superfamily.</text>
</comment>
<dbReference type="PANTHER" id="PTHR43514">
    <property type="entry name" value="ABC TRANSPORTER I FAMILY MEMBER 10"/>
    <property type="match status" value="1"/>
</dbReference>
<dbReference type="PROSITE" id="PS51866">
    <property type="entry name" value="MOP"/>
    <property type="match status" value="1"/>
</dbReference>
<organism evidence="14 15">
    <name type="scientific">Rhodopseudomonas palustris</name>
    <dbReference type="NCBI Taxonomy" id="1076"/>
    <lineage>
        <taxon>Bacteria</taxon>
        <taxon>Pseudomonadati</taxon>
        <taxon>Pseudomonadota</taxon>
        <taxon>Alphaproteobacteria</taxon>
        <taxon>Hyphomicrobiales</taxon>
        <taxon>Nitrobacteraceae</taxon>
        <taxon>Rhodopseudomonas</taxon>
    </lineage>
</organism>
<name>A0A0D7EUS3_RHOPL</name>
<accession>A0A0D7EUS3</accession>
<evidence type="ECO:0000256" key="6">
    <source>
        <dbReference type="ARBA" id="ARBA00022741"/>
    </source>
</evidence>
<evidence type="ECO:0000256" key="10">
    <source>
        <dbReference type="ARBA" id="ARBA00024722"/>
    </source>
</evidence>
<dbReference type="RefSeq" id="WP_044409252.1">
    <property type="nucleotide sequence ID" value="NZ_JXXE01000184.1"/>
</dbReference>
<dbReference type="SUPFAM" id="SSF50331">
    <property type="entry name" value="MOP-like"/>
    <property type="match status" value="1"/>
</dbReference>
<dbReference type="PROSITE" id="PS50893">
    <property type="entry name" value="ABC_TRANSPORTER_2"/>
    <property type="match status" value="1"/>
</dbReference>
<dbReference type="GO" id="GO:0015098">
    <property type="term" value="F:molybdate ion transmembrane transporter activity"/>
    <property type="evidence" value="ECO:0007669"/>
    <property type="project" value="InterPro"/>
</dbReference>
<evidence type="ECO:0000256" key="2">
    <source>
        <dbReference type="ARBA" id="ARBA00022448"/>
    </source>
</evidence>
<proteinExistence type="inferred from homology"/>
<keyword evidence="2" id="KW-0813">Transport</keyword>
<evidence type="ECO:0000259" key="12">
    <source>
        <dbReference type="PROSITE" id="PS50893"/>
    </source>
</evidence>
<evidence type="ECO:0000256" key="11">
    <source>
        <dbReference type="PROSITE-ProRule" id="PRU01213"/>
    </source>
</evidence>
<keyword evidence="9" id="KW-0472">Membrane</keyword>
<dbReference type="PANTHER" id="PTHR43514:SF10">
    <property type="entry name" value="MOLYBDENUM IMPORT ATP-BINDING PROTEIN MODC 2"/>
    <property type="match status" value="1"/>
</dbReference>
<dbReference type="GO" id="GO:0140359">
    <property type="term" value="F:ABC-type transporter activity"/>
    <property type="evidence" value="ECO:0007669"/>
    <property type="project" value="InterPro"/>
</dbReference>
<dbReference type="Pfam" id="PF00005">
    <property type="entry name" value="ABC_tran"/>
    <property type="match status" value="1"/>
</dbReference>
<dbReference type="AlphaFoldDB" id="A0A0D7EUS3"/>
<dbReference type="EMBL" id="JXXE01000184">
    <property type="protein sequence ID" value="KIZ44563.1"/>
    <property type="molecule type" value="Genomic_DNA"/>
</dbReference>
<evidence type="ECO:0000313" key="15">
    <source>
        <dbReference type="Proteomes" id="UP000032515"/>
    </source>
</evidence>
<keyword evidence="5" id="KW-0997">Cell inner membrane</keyword>
<dbReference type="PROSITE" id="PS00211">
    <property type="entry name" value="ABC_TRANSPORTER_1"/>
    <property type="match status" value="1"/>
</dbReference>
<evidence type="ECO:0000256" key="7">
    <source>
        <dbReference type="ARBA" id="ARBA00022840"/>
    </source>
</evidence>
<dbReference type="InterPro" id="IPR008995">
    <property type="entry name" value="Mo/tungstate-bd_C_term_dom"/>
</dbReference>
<keyword evidence="7 14" id="KW-0067">ATP-binding</keyword>
<dbReference type="InterPro" id="IPR017871">
    <property type="entry name" value="ABC_transporter-like_CS"/>
</dbReference>
<dbReference type="InterPro" id="IPR005116">
    <property type="entry name" value="Transp-assoc_OB_typ1"/>
</dbReference>
<comment type="caution">
    <text evidence="14">The sequence shown here is derived from an EMBL/GenBank/DDBJ whole genome shotgun (WGS) entry which is preliminary data.</text>
</comment>
<evidence type="ECO:0000256" key="8">
    <source>
        <dbReference type="ARBA" id="ARBA00022967"/>
    </source>
</evidence>
<dbReference type="NCBIfam" id="TIGR02142">
    <property type="entry name" value="modC_ABC"/>
    <property type="match status" value="1"/>
</dbReference>
<dbReference type="GO" id="GO:0016887">
    <property type="term" value="F:ATP hydrolysis activity"/>
    <property type="evidence" value="ECO:0007669"/>
    <property type="project" value="InterPro"/>
</dbReference>
<dbReference type="SUPFAM" id="SSF52540">
    <property type="entry name" value="P-loop containing nucleoside triphosphate hydrolases"/>
    <property type="match status" value="1"/>
</dbReference>
<dbReference type="GO" id="GO:0016020">
    <property type="term" value="C:membrane"/>
    <property type="evidence" value="ECO:0007669"/>
    <property type="project" value="InterPro"/>
</dbReference>
<gene>
    <name evidence="14" type="ORF">OO17_09605</name>
</gene>
<dbReference type="InterPro" id="IPR011868">
    <property type="entry name" value="ModC_ABC_ATP-bd"/>
</dbReference>